<evidence type="ECO:0000313" key="13">
    <source>
        <dbReference type="Proteomes" id="UP000568158"/>
    </source>
</evidence>
<keyword evidence="4 5" id="KW-0648">Protein biosynthesis</keyword>
<evidence type="ECO:0000313" key="9">
    <source>
        <dbReference type="EMBL" id="KAF6009731.1"/>
    </source>
</evidence>
<evidence type="ECO:0000313" key="11">
    <source>
        <dbReference type="EMBL" id="VUG17776.1"/>
    </source>
</evidence>
<evidence type="ECO:0000313" key="10">
    <source>
        <dbReference type="EMBL" id="QOU19041.1"/>
    </source>
</evidence>
<comment type="function">
    <text evidence="5">RNA-binding component of the eukaryotic translation initiation factor 3 (eIF-3) complex, which is involved in protein synthesis of a specialized repertoire of mRNAs and, together with other initiation factors, stimulates binding of mRNA and methionyl-tRNAi to the 40S ribosome. The eIF-3 complex specifically targets and initiates translation of a subset of mRNAs involved in cell proliferation. This subunit can bind 18S rRNA.</text>
</comment>
<dbReference type="InterPro" id="IPR035979">
    <property type="entry name" value="RBD_domain_sf"/>
</dbReference>
<dbReference type="PIRSF" id="PIRSF037949">
    <property type="entry name" value="Transl_init_eIF-3_RNA-bind"/>
    <property type="match status" value="1"/>
</dbReference>
<dbReference type="GO" id="GO:0006415">
    <property type="term" value="P:translational termination"/>
    <property type="evidence" value="ECO:0007669"/>
    <property type="project" value="EnsemblFungi"/>
</dbReference>
<protein>
    <recommendedName>
        <fullName evidence="5">Eukaryotic translation initiation factor 3 subunit G</fullName>
        <shortName evidence="5">eIF3g</shortName>
    </recommendedName>
    <alternativeName>
        <fullName evidence="5">Eukaryotic translation initiation factor 3 RNA-binding subunit</fullName>
        <shortName evidence="5">eIF-3 RNA-binding subunit</shortName>
    </alternativeName>
    <alternativeName>
        <fullName evidence="5">Translation initiation factor eIF3 p33 subunit homolog</fullName>
        <shortName evidence="5">eIF3 p33 homolog</shortName>
    </alternativeName>
</protein>
<sequence length="281" mass="31338">MTPMSGSWADAENDIPPTEVIENPDGTKTVISYKFDDKHRKVKVTQKIKTVKVTETVNPAIAERKKWTRFGDEKDNKIVGPDTRTTQFGEEIKFHLSASSKKDEEEEKKSKAKESTTKVQTLKCRTCGGNHFTSKCPFKDTLGVDLKKQEEEKMNMAAATGRGGMGRGAGASSYVPPHLRRGANGELPKASEAQKEVTTTVRVTNLNTMLSEDLLREIFSRFGYVQRLTILRNRETGESRGIAFVEMDTVEHAKSAIEKLNGRGIMNLIINADFAKPRGER</sequence>
<dbReference type="GO" id="GO:0002188">
    <property type="term" value="P:translation reinitiation"/>
    <property type="evidence" value="ECO:0007669"/>
    <property type="project" value="EnsemblFungi"/>
</dbReference>
<dbReference type="GO" id="GO:0071540">
    <property type="term" value="C:eukaryotic translation initiation factor 3 complex, eIF3e"/>
    <property type="evidence" value="ECO:0007669"/>
    <property type="project" value="EnsemblFungi"/>
</dbReference>
<comment type="subcellular location">
    <subcellularLocation>
        <location evidence="5">Cytoplasm</location>
    </subcellularLocation>
</comment>
<comment type="similarity">
    <text evidence="5">Belongs to the eIF-3 subunit G family.</text>
</comment>
<evidence type="ECO:0000256" key="2">
    <source>
        <dbReference type="ARBA" id="ARBA00022540"/>
    </source>
</evidence>
<comment type="subunit">
    <text evidence="5">Component of the eukaryotic translation initiation factor 3 (eIF-3) complex.</text>
</comment>
<evidence type="ECO:0000313" key="12">
    <source>
        <dbReference type="Proteomes" id="UP000478008"/>
    </source>
</evidence>
<dbReference type="Proteomes" id="UP000663131">
    <property type="component" value="Chromosome 5"/>
</dbReference>
<keyword evidence="1 5" id="KW-0963">Cytoplasm</keyword>
<dbReference type="InterPro" id="IPR012677">
    <property type="entry name" value="Nucleotide-bd_a/b_plait_sf"/>
</dbReference>
<keyword evidence="12" id="KW-1185">Reference proteome</keyword>
<dbReference type="EMBL" id="CABFWN010000002">
    <property type="protein sequence ID" value="VUG17776.1"/>
    <property type="molecule type" value="Genomic_DNA"/>
</dbReference>
<dbReference type="GO" id="GO:0071541">
    <property type="term" value="C:eukaryotic translation initiation factor 3 complex, eIF3m"/>
    <property type="evidence" value="ECO:0007669"/>
    <property type="project" value="EnsemblFungi"/>
</dbReference>
<reference evidence="9 13" key="2">
    <citation type="journal article" date="2020" name="Appl. Microbiol. Biotechnol.">
        <title>Targeted gene deletion in Brettanomyces bruxellensis with an expression-free CRISPR-Cas9 system.</title>
        <authorList>
            <person name="Varela C."/>
            <person name="Bartel C."/>
            <person name="Onetto C."/>
            <person name="Borneman A."/>
        </authorList>
    </citation>
    <scope>NUCLEOTIDE SEQUENCE [LARGE SCALE GENOMIC DNA]</scope>
    <source>
        <strain evidence="9 13">AWRI1613</strain>
    </source>
</reference>
<evidence type="ECO:0000256" key="7">
    <source>
        <dbReference type="SAM" id="MobiDB-lite"/>
    </source>
</evidence>
<dbReference type="GO" id="GO:0043614">
    <property type="term" value="C:multi-eIF complex"/>
    <property type="evidence" value="ECO:0007669"/>
    <property type="project" value="EnsemblFungi"/>
</dbReference>
<keyword evidence="2 5" id="KW-0396">Initiation factor</keyword>
<dbReference type="Proteomes" id="UP000568158">
    <property type="component" value="Unassembled WGS sequence"/>
</dbReference>
<feature type="region of interest" description="Disordered" evidence="7">
    <location>
        <begin position="1"/>
        <end position="24"/>
    </location>
</feature>
<dbReference type="PROSITE" id="PS50102">
    <property type="entry name" value="RRM"/>
    <property type="match status" value="1"/>
</dbReference>
<dbReference type="GO" id="GO:0033290">
    <property type="term" value="C:eukaryotic 48S preinitiation complex"/>
    <property type="evidence" value="ECO:0007669"/>
    <property type="project" value="UniProtKB-UniRule"/>
</dbReference>
<keyword evidence="3 6" id="KW-0694">RNA-binding</keyword>
<dbReference type="SUPFAM" id="SSF54928">
    <property type="entry name" value="RNA-binding domain, RBD"/>
    <property type="match status" value="1"/>
</dbReference>
<feature type="domain" description="RRM" evidence="8">
    <location>
        <begin position="199"/>
        <end position="277"/>
    </location>
</feature>
<dbReference type="EMBL" id="CP063133">
    <property type="protein sequence ID" value="QOU19041.1"/>
    <property type="molecule type" value="Genomic_DNA"/>
</dbReference>
<reference evidence="10" key="3">
    <citation type="submission" date="2020-10" db="EMBL/GenBank/DDBJ databases">
        <authorList>
            <person name="Palmer J.M."/>
        </authorList>
    </citation>
    <scope>NUCLEOTIDE SEQUENCE</scope>
    <source>
        <strain evidence="10">UCD 2041</strain>
    </source>
</reference>
<evidence type="ECO:0000256" key="5">
    <source>
        <dbReference type="HAMAP-Rule" id="MF_03006"/>
    </source>
</evidence>
<name>A0A7D9CXC3_DEKBR</name>
<dbReference type="InterPro" id="IPR024675">
    <property type="entry name" value="eIF3g_N"/>
</dbReference>
<dbReference type="Pfam" id="PF12353">
    <property type="entry name" value="eIF3g"/>
    <property type="match status" value="1"/>
</dbReference>
<gene>
    <name evidence="5 11" type="primary">TIF35</name>
    <name evidence="10" type="ORF">BRETT_004262</name>
    <name evidence="11" type="ORF">DEBR0S2_16094G</name>
    <name evidence="9" type="ORF">HII12_003277</name>
</gene>
<evidence type="ECO:0000256" key="1">
    <source>
        <dbReference type="ARBA" id="ARBA00022490"/>
    </source>
</evidence>
<dbReference type="SMART" id="SM00360">
    <property type="entry name" value="RRM"/>
    <property type="match status" value="1"/>
</dbReference>
<dbReference type="OrthoDB" id="639027at2759"/>
<dbReference type="AlphaFoldDB" id="A0A7D9CXC3"/>
<proteinExistence type="inferred from homology"/>
<organism evidence="11 12">
    <name type="scientific">Dekkera bruxellensis</name>
    <name type="common">Brettanomyces custersii</name>
    <dbReference type="NCBI Taxonomy" id="5007"/>
    <lineage>
        <taxon>Eukaryota</taxon>
        <taxon>Fungi</taxon>
        <taxon>Dikarya</taxon>
        <taxon>Ascomycota</taxon>
        <taxon>Saccharomycotina</taxon>
        <taxon>Pichiomycetes</taxon>
        <taxon>Pichiales</taxon>
        <taxon>Pichiaceae</taxon>
        <taxon>Brettanomyces</taxon>
    </lineage>
</organism>
<evidence type="ECO:0000256" key="6">
    <source>
        <dbReference type="PROSITE-ProRule" id="PRU00176"/>
    </source>
</evidence>
<dbReference type="GO" id="GO:0016282">
    <property type="term" value="C:eukaryotic 43S preinitiation complex"/>
    <property type="evidence" value="ECO:0007669"/>
    <property type="project" value="UniProtKB-UniRule"/>
</dbReference>
<evidence type="ECO:0000259" key="8">
    <source>
        <dbReference type="PROSITE" id="PS50102"/>
    </source>
</evidence>
<dbReference type="HAMAP" id="MF_03006">
    <property type="entry name" value="eIF3g"/>
    <property type="match status" value="1"/>
</dbReference>
<dbReference type="GO" id="GO:0003743">
    <property type="term" value="F:translation initiation factor activity"/>
    <property type="evidence" value="ECO:0007669"/>
    <property type="project" value="UniProtKB-UniRule"/>
</dbReference>
<dbReference type="PANTHER" id="PTHR10352">
    <property type="entry name" value="EUKARYOTIC TRANSLATION INITIATION FACTOR 3 SUBUNIT G"/>
    <property type="match status" value="1"/>
</dbReference>
<dbReference type="Gene3D" id="3.30.70.330">
    <property type="match status" value="1"/>
</dbReference>
<dbReference type="GO" id="GO:0003723">
    <property type="term" value="F:RNA binding"/>
    <property type="evidence" value="ECO:0007669"/>
    <property type="project" value="UniProtKB-UniRule"/>
</dbReference>
<evidence type="ECO:0000256" key="4">
    <source>
        <dbReference type="ARBA" id="ARBA00022917"/>
    </source>
</evidence>
<dbReference type="Pfam" id="PF00076">
    <property type="entry name" value="RRM_1"/>
    <property type="match status" value="1"/>
</dbReference>
<dbReference type="CDD" id="cd12408">
    <property type="entry name" value="RRM_eIF3G_like"/>
    <property type="match status" value="1"/>
</dbReference>
<dbReference type="GO" id="GO:0001732">
    <property type="term" value="P:formation of cytoplasmic translation initiation complex"/>
    <property type="evidence" value="ECO:0007669"/>
    <property type="project" value="UniProtKB-UniRule"/>
</dbReference>
<dbReference type="InterPro" id="IPR000504">
    <property type="entry name" value="RRM_dom"/>
</dbReference>
<reference evidence="11 12" key="1">
    <citation type="submission" date="2019-07" db="EMBL/GenBank/DDBJ databases">
        <authorList>
            <person name="Friedrich A."/>
            <person name="Schacherer J."/>
        </authorList>
    </citation>
    <scope>NUCLEOTIDE SEQUENCE [LARGE SCALE GENOMIC DNA]</scope>
</reference>
<dbReference type="InterPro" id="IPR034240">
    <property type="entry name" value="eIF3G_RRM"/>
</dbReference>
<dbReference type="Proteomes" id="UP000478008">
    <property type="component" value="Unassembled WGS sequence"/>
</dbReference>
<reference evidence="10" key="4">
    <citation type="journal article" name="BMC Genomics">
        <title>New genome assemblies reveal patterns of domestication and adaptation across Brettanomyces (Dekkera) species.</title>
        <authorList>
            <person name="Roach M.J."/>
            <person name="Borneman A.R."/>
        </authorList>
    </citation>
    <scope>NUCLEOTIDE SEQUENCE</scope>
    <source>
        <strain evidence="10">UCD 2041</strain>
    </source>
</reference>
<evidence type="ECO:0000256" key="3">
    <source>
        <dbReference type="ARBA" id="ARBA00022884"/>
    </source>
</evidence>
<dbReference type="InterPro" id="IPR017334">
    <property type="entry name" value="eIF3_g"/>
</dbReference>
<dbReference type="CDD" id="cd12933">
    <property type="entry name" value="eIF3G"/>
    <property type="match status" value="1"/>
</dbReference>
<accession>A0A7D9CXC3</accession>
<dbReference type="EMBL" id="JABCYN010000030">
    <property type="protein sequence ID" value="KAF6009731.1"/>
    <property type="molecule type" value="Genomic_DNA"/>
</dbReference>